<dbReference type="SFLD" id="SFLDG01018">
    <property type="entry name" value="Squalene/Phytoene_Synthase_Lik"/>
    <property type="match status" value="1"/>
</dbReference>
<dbReference type="EMBL" id="FWFY01000008">
    <property type="protein sequence ID" value="SLN55760.1"/>
    <property type="molecule type" value="Genomic_DNA"/>
</dbReference>
<dbReference type="AlphaFoldDB" id="A0A1X6ZM58"/>
<dbReference type="SUPFAM" id="SSF48576">
    <property type="entry name" value="Terpenoid synthases"/>
    <property type="match status" value="1"/>
</dbReference>
<reference evidence="2 3" key="1">
    <citation type="submission" date="2017-03" db="EMBL/GenBank/DDBJ databases">
        <authorList>
            <person name="Afonso C.L."/>
            <person name="Miller P.J."/>
            <person name="Scott M.A."/>
            <person name="Spackman E."/>
            <person name="Goraichik I."/>
            <person name="Dimitrov K.M."/>
            <person name="Suarez D.L."/>
            <person name="Swayne D.E."/>
        </authorList>
    </citation>
    <scope>NUCLEOTIDE SEQUENCE [LARGE SCALE GENOMIC DNA]</scope>
    <source>
        <strain evidence="2 3">CECT 8367</strain>
    </source>
</reference>
<gene>
    <name evidence="2" type="primary">crtB_2</name>
    <name evidence="1" type="ORF">CLV79_107106</name>
    <name evidence="2" type="ORF">LOS8367_02634</name>
</gene>
<keyword evidence="4" id="KW-1185">Reference proteome</keyword>
<sequence>MSDENQREVARIVAGSGSSFRAGMRLMPAPRRRAILAIYAYCRLLDDMVDGPAPLAEKRAFLDEWAAELGRIRDGRPRTAVGWELAHASRAYDLPQDELALILDGMRMDLDGVIAPDEARLDAYIRRVAGAVGILSMHVFGAWRGAASERFALTLAEALQLTNILRDVEEDAELGRLYLPAGLLAETGIPPVPAAVPGAPSLPEARRRLALRARAAYRAAAREIAAHPRLRIAPALLMMGPYERLLRQIEADAARPPVPRPRWRKLVDGLLCLATSGATR</sequence>
<organism evidence="2 3">
    <name type="scientific">Limimaricola soesokkakensis</name>
    <dbReference type="NCBI Taxonomy" id="1343159"/>
    <lineage>
        <taxon>Bacteria</taxon>
        <taxon>Pseudomonadati</taxon>
        <taxon>Pseudomonadota</taxon>
        <taxon>Alphaproteobacteria</taxon>
        <taxon>Rhodobacterales</taxon>
        <taxon>Paracoccaceae</taxon>
        <taxon>Limimaricola</taxon>
    </lineage>
</organism>
<dbReference type="InterPro" id="IPR008949">
    <property type="entry name" value="Isoprenoid_synthase_dom_sf"/>
</dbReference>
<dbReference type="Proteomes" id="UP000193495">
    <property type="component" value="Unassembled WGS sequence"/>
</dbReference>
<dbReference type="InterPro" id="IPR044843">
    <property type="entry name" value="Trans_IPPS_bact-type"/>
</dbReference>
<dbReference type="EMBL" id="PYGB01000007">
    <property type="protein sequence ID" value="PSK85876.1"/>
    <property type="molecule type" value="Genomic_DNA"/>
</dbReference>
<proteinExistence type="predicted"/>
<dbReference type="GO" id="GO:0004311">
    <property type="term" value="F:geranylgeranyl diphosphate synthase activity"/>
    <property type="evidence" value="ECO:0007669"/>
    <property type="project" value="InterPro"/>
</dbReference>
<evidence type="ECO:0000313" key="1">
    <source>
        <dbReference type="EMBL" id="PSK85876.1"/>
    </source>
</evidence>
<evidence type="ECO:0000313" key="2">
    <source>
        <dbReference type="EMBL" id="SLN55760.1"/>
    </source>
</evidence>
<name>A0A1X6ZM58_9RHOB</name>
<reference evidence="1 4" key="2">
    <citation type="submission" date="2018-03" db="EMBL/GenBank/DDBJ databases">
        <title>Genomic Encyclopedia of Archaeal and Bacterial Type Strains, Phase II (KMG-II): from individual species to whole genera.</title>
        <authorList>
            <person name="Goeker M."/>
        </authorList>
    </citation>
    <scope>NUCLEOTIDE SEQUENCE [LARGE SCALE GENOMIC DNA]</scope>
    <source>
        <strain evidence="1 4">DSM 29956</strain>
    </source>
</reference>
<dbReference type="OrthoDB" id="9807580at2"/>
<dbReference type="Proteomes" id="UP000240624">
    <property type="component" value="Unassembled WGS sequence"/>
</dbReference>
<dbReference type="Gene3D" id="1.10.600.10">
    <property type="entry name" value="Farnesyl Diphosphate Synthase"/>
    <property type="match status" value="1"/>
</dbReference>
<dbReference type="PANTHER" id="PTHR31480">
    <property type="entry name" value="BIFUNCTIONAL LYCOPENE CYCLASE/PHYTOENE SYNTHASE"/>
    <property type="match status" value="1"/>
</dbReference>
<keyword evidence="2" id="KW-0808">Transferase</keyword>
<dbReference type="SFLD" id="SFLDG01212">
    <property type="entry name" value="Phytoene_synthase_like"/>
    <property type="match status" value="1"/>
</dbReference>
<evidence type="ECO:0000313" key="3">
    <source>
        <dbReference type="Proteomes" id="UP000193495"/>
    </source>
</evidence>
<accession>A0A1X6ZM58</accession>
<evidence type="ECO:0000313" key="4">
    <source>
        <dbReference type="Proteomes" id="UP000240624"/>
    </source>
</evidence>
<dbReference type="SFLD" id="SFLDS00005">
    <property type="entry name" value="Isoprenoid_Synthase_Type_I"/>
    <property type="match status" value="1"/>
</dbReference>
<dbReference type="Pfam" id="PF00494">
    <property type="entry name" value="SQS_PSY"/>
    <property type="match status" value="1"/>
</dbReference>
<dbReference type="RefSeq" id="WP_085896957.1">
    <property type="nucleotide sequence ID" value="NZ_FWFY01000008.1"/>
</dbReference>
<protein>
    <submittedName>
        <fullName evidence="2">All-trans-phytoene synthase</fullName>
        <ecNumber evidence="2">2.5.1.99</ecNumber>
    </submittedName>
    <submittedName>
        <fullName evidence="1">Farnesyl-diphosphate farnesyltransferase</fullName>
    </submittedName>
</protein>
<dbReference type="EC" id="2.5.1.99" evidence="2"/>
<dbReference type="InterPro" id="IPR002060">
    <property type="entry name" value="Squ/phyt_synthse"/>
</dbReference>